<reference evidence="2" key="1">
    <citation type="journal article" date="2019" name="Sci. Rep.">
        <title>Draft genome of Tanacetum cinerariifolium, the natural source of mosquito coil.</title>
        <authorList>
            <person name="Yamashiro T."/>
            <person name="Shiraishi A."/>
            <person name="Satake H."/>
            <person name="Nakayama K."/>
        </authorList>
    </citation>
    <scope>NUCLEOTIDE SEQUENCE</scope>
</reference>
<evidence type="ECO:0000313" key="2">
    <source>
        <dbReference type="EMBL" id="GEY56475.1"/>
    </source>
</evidence>
<gene>
    <name evidence="2" type="ORF">Tci_428449</name>
</gene>
<protein>
    <submittedName>
        <fullName evidence="2">Uncharacterized protein</fullName>
    </submittedName>
</protein>
<proteinExistence type="predicted"/>
<sequence length="85" mass="9734">MIVGRINHGIHVNQQCIMARTEKRLDQFVDQLADRMNDTMNPRRRGDCNGQRSKVEESENLFFEGGDSSSDNPLLTKENESEPII</sequence>
<accession>A0A699HMW9</accession>
<dbReference type="AlphaFoldDB" id="A0A699HMW9"/>
<organism evidence="2">
    <name type="scientific">Tanacetum cinerariifolium</name>
    <name type="common">Dalmatian daisy</name>
    <name type="synonym">Chrysanthemum cinerariifolium</name>
    <dbReference type="NCBI Taxonomy" id="118510"/>
    <lineage>
        <taxon>Eukaryota</taxon>
        <taxon>Viridiplantae</taxon>
        <taxon>Streptophyta</taxon>
        <taxon>Embryophyta</taxon>
        <taxon>Tracheophyta</taxon>
        <taxon>Spermatophyta</taxon>
        <taxon>Magnoliopsida</taxon>
        <taxon>eudicotyledons</taxon>
        <taxon>Gunneridae</taxon>
        <taxon>Pentapetalae</taxon>
        <taxon>asterids</taxon>
        <taxon>campanulids</taxon>
        <taxon>Asterales</taxon>
        <taxon>Asteraceae</taxon>
        <taxon>Asteroideae</taxon>
        <taxon>Anthemideae</taxon>
        <taxon>Anthemidinae</taxon>
        <taxon>Tanacetum</taxon>
    </lineage>
</organism>
<feature type="region of interest" description="Disordered" evidence="1">
    <location>
        <begin position="38"/>
        <end position="85"/>
    </location>
</feature>
<evidence type="ECO:0000256" key="1">
    <source>
        <dbReference type="SAM" id="MobiDB-lite"/>
    </source>
</evidence>
<comment type="caution">
    <text evidence="2">The sequence shown here is derived from an EMBL/GenBank/DDBJ whole genome shotgun (WGS) entry which is preliminary data.</text>
</comment>
<name>A0A699HMW9_TANCI</name>
<dbReference type="EMBL" id="BKCJ010189363">
    <property type="protein sequence ID" value="GEY56475.1"/>
    <property type="molecule type" value="Genomic_DNA"/>
</dbReference>